<dbReference type="PROSITE" id="PS00455">
    <property type="entry name" value="AMP_BINDING"/>
    <property type="match status" value="1"/>
</dbReference>
<dbReference type="AlphaFoldDB" id="A0A0W0SAU3"/>
<dbReference type="Proteomes" id="UP000054921">
    <property type="component" value="Unassembled WGS sequence"/>
</dbReference>
<comment type="caution">
    <text evidence="2">The sequence shown here is derived from an EMBL/GenBank/DDBJ whole genome shotgun (WGS) entry which is preliminary data.</text>
</comment>
<evidence type="ECO:0000259" key="1">
    <source>
        <dbReference type="Pfam" id="PF00501"/>
    </source>
</evidence>
<dbReference type="RefSeq" id="WP_058388008.1">
    <property type="nucleotide sequence ID" value="NZ_LNXW01000013.1"/>
</dbReference>
<dbReference type="PANTHER" id="PTHR43767:SF10">
    <property type="entry name" value="SURFACTIN SYNTHASE SUBUNIT 1"/>
    <property type="match status" value="1"/>
</dbReference>
<dbReference type="PANTHER" id="PTHR43767">
    <property type="entry name" value="LONG-CHAIN-FATTY-ACID--COA LIGASE"/>
    <property type="match status" value="1"/>
</dbReference>
<name>A0A0W0SAU3_9GAMM</name>
<proteinExistence type="predicted"/>
<dbReference type="Gene3D" id="3.40.50.12780">
    <property type="entry name" value="N-terminal domain of ligase-like"/>
    <property type="match status" value="1"/>
</dbReference>
<dbReference type="InterPro" id="IPR045851">
    <property type="entry name" value="AMP-bd_C_sf"/>
</dbReference>
<dbReference type="Pfam" id="PF00501">
    <property type="entry name" value="AMP-binding"/>
    <property type="match status" value="1"/>
</dbReference>
<evidence type="ECO:0000313" key="2">
    <source>
        <dbReference type="EMBL" id="KTC80487.1"/>
    </source>
</evidence>
<dbReference type="STRING" id="28084.Lche_2507"/>
<dbReference type="OrthoDB" id="9803968at2"/>
<dbReference type="PATRIC" id="fig|28084.5.peg.2711"/>
<gene>
    <name evidence="2" type="ORF">Lche_2507</name>
</gene>
<feature type="domain" description="AMP-dependent synthetase/ligase" evidence="1">
    <location>
        <begin position="102"/>
        <end position="310"/>
    </location>
</feature>
<dbReference type="InterPro" id="IPR050237">
    <property type="entry name" value="ATP-dep_AMP-bd_enzyme"/>
</dbReference>
<dbReference type="Gene3D" id="3.30.300.30">
    <property type="match status" value="1"/>
</dbReference>
<organism evidence="2 3">
    <name type="scientific">Legionella cherrii</name>
    <dbReference type="NCBI Taxonomy" id="28084"/>
    <lineage>
        <taxon>Bacteria</taxon>
        <taxon>Pseudomonadati</taxon>
        <taxon>Pseudomonadota</taxon>
        <taxon>Gammaproteobacteria</taxon>
        <taxon>Legionellales</taxon>
        <taxon>Legionellaceae</taxon>
        <taxon>Legionella</taxon>
    </lineage>
</organism>
<dbReference type="GO" id="GO:0016874">
    <property type="term" value="F:ligase activity"/>
    <property type="evidence" value="ECO:0007669"/>
    <property type="project" value="UniProtKB-KW"/>
</dbReference>
<dbReference type="InterPro" id="IPR020845">
    <property type="entry name" value="AMP-binding_CS"/>
</dbReference>
<keyword evidence="2" id="KW-0436">Ligase</keyword>
<dbReference type="InterPro" id="IPR000873">
    <property type="entry name" value="AMP-dep_synth/lig_dom"/>
</dbReference>
<sequence length="451" mass="49970">MQFLAQDSPNKVALSFEKHRLSFAELETAIKTMSLQFDKLPPGILILQATPHPLFVIQLLAALTIGKPVALFPPQELEAQKRAILSTSMTVNEHGELLEIQENNRIKHHPDLALVLFTSGSTGQMKAVQLSLKNISANCRAVISALEFSQVEDQLLFLPLSYSFGLLGQLLPGLIAGITTELISQFTDIKTVLESGKVPEMWSGVPSHWVAISKMAALFPESAAKIKAVVSAGAPLSIALRDNLVRTFPKAIIYNNYGLTEASPRVLTYSSKDPLFLEDFAGYPIGDWQIRLSVDNELLIKGSQLMLGYLGEEQQSRIEEDWFSTGDLAEQLPSGLIAIKGRRDHIVNIGGEKVNLIEIEHKICQINGIKEVIVLPLADELYGIRLLACMEQGCFAPNITEQMLAEQLKQQFLPQKLPISVQLLEKLPRNQHGKLDRKNLLLSQKDKIHAH</sequence>
<dbReference type="SUPFAM" id="SSF56801">
    <property type="entry name" value="Acetyl-CoA synthetase-like"/>
    <property type="match status" value="1"/>
</dbReference>
<dbReference type="EMBL" id="LNXW01000013">
    <property type="protein sequence ID" value="KTC80487.1"/>
    <property type="molecule type" value="Genomic_DNA"/>
</dbReference>
<protein>
    <submittedName>
        <fullName evidence="2">Acyl CoA ligase</fullName>
    </submittedName>
</protein>
<reference evidence="2 3" key="1">
    <citation type="submission" date="2015-11" db="EMBL/GenBank/DDBJ databases">
        <title>Genomic analysis of 38 Legionella species identifies large and diverse effector repertoires.</title>
        <authorList>
            <person name="Burstein D."/>
            <person name="Amaro F."/>
            <person name="Zusman T."/>
            <person name="Lifshitz Z."/>
            <person name="Cohen O."/>
            <person name="Gilbert J.A."/>
            <person name="Pupko T."/>
            <person name="Shuman H.A."/>
            <person name="Segal G."/>
        </authorList>
    </citation>
    <scope>NUCLEOTIDE SEQUENCE [LARGE SCALE GENOMIC DNA]</scope>
    <source>
        <strain evidence="2 3">ORW</strain>
    </source>
</reference>
<dbReference type="InterPro" id="IPR042099">
    <property type="entry name" value="ANL_N_sf"/>
</dbReference>
<accession>A0A0W0SAU3</accession>
<evidence type="ECO:0000313" key="3">
    <source>
        <dbReference type="Proteomes" id="UP000054921"/>
    </source>
</evidence>